<reference evidence="4" key="1">
    <citation type="journal article" date="2015" name="Nature">
        <title>Complex archaea that bridge the gap between prokaryotes and eukaryotes.</title>
        <authorList>
            <person name="Spang A."/>
            <person name="Saw J.H."/>
            <person name="Jorgensen S.L."/>
            <person name="Zaremba-Niedzwiedzka K."/>
            <person name="Martijn J."/>
            <person name="Lind A.E."/>
            <person name="van Eijk R."/>
            <person name="Schleper C."/>
            <person name="Guy L."/>
            <person name="Ettema T.J."/>
        </authorList>
    </citation>
    <scope>NUCLEOTIDE SEQUENCE</scope>
</reference>
<gene>
    <name evidence="4" type="ORF">LCGC14_0016680</name>
</gene>
<dbReference type="InterPro" id="IPR036291">
    <property type="entry name" value="NAD(P)-bd_dom_sf"/>
</dbReference>
<dbReference type="Gene3D" id="3.40.50.720">
    <property type="entry name" value="NAD(P)-binding Rossmann-like Domain"/>
    <property type="match status" value="1"/>
</dbReference>
<evidence type="ECO:0000256" key="1">
    <source>
        <dbReference type="ARBA" id="ARBA00023002"/>
    </source>
</evidence>
<dbReference type="InterPro" id="IPR000683">
    <property type="entry name" value="Gfo/Idh/MocA-like_OxRdtase_N"/>
</dbReference>
<dbReference type="Pfam" id="PF22725">
    <property type="entry name" value="GFO_IDH_MocA_C3"/>
    <property type="match status" value="1"/>
</dbReference>
<dbReference type="SUPFAM" id="SSF55347">
    <property type="entry name" value="Glyceraldehyde-3-phosphate dehydrogenase-like, C-terminal domain"/>
    <property type="match status" value="1"/>
</dbReference>
<evidence type="ECO:0000313" key="4">
    <source>
        <dbReference type="EMBL" id="KKO11192.1"/>
    </source>
</evidence>
<evidence type="ECO:0000259" key="2">
    <source>
        <dbReference type="Pfam" id="PF01408"/>
    </source>
</evidence>
<proteinExistence type="predicted"/>
<dbReference type="PANTHER" id="PTHR43818:SF11">
    <property type="entry name" value="BCDNA.GH03377"/>
    <property type="match status" value="1"/>
</dbReference>
<dbReference type="Pfam" id="PF01408">
    <property type="entry name" value="GFO_IDH_MocA"/>
    <property type="match status" value="1"/>
</dbReference>
<keyword evidence="1" id="KW-0560">Oxidoreductase</keyword>
<feature type="domain" description="Gfo/Idh/MocA-like oxidoreductase N-terminal" evidence="2">
    <location>
        <begin position="4"/>
        <end position="124"/>
    </location>
</feature>
<dbReference type="InterPro" id="IPR055170">
    <property type="entry name" value="GFO_IDH_MocA-like_dom"/>
</dbReference>
<protein>
    <recommendedName>
        <fullName evidence="5">Gfo/Idh/MocA-like oxidoreductase N-terminal domain-containing protein</fullName>
    </recommendedName>
</protein>
<dbReference type="GO" id="GO:0016491">
    <property type="term" value="F:oxidoreductase activity"/>
    <property type="evidence" value="ECO:0007669"/>
    <property type="project" value="UniProtKB-KW"/>
</dbReference>
<name>A0A0F9YG60_9ZZZZ</name>
<evidence type="ECO:0008006" key="5">
    <source>
        <dbReference type="Google" id="ProtNLM"/>
    </source>
</evidence>
<dbReference type="AlphaFoldDB" id="A0A0F9YG60"/>
<dbReference type="PANTHER" id="PTHR43818">
    <property type="entry name" value="BCDNA.GH03377"/>
    <property type="match status" value="1"/>
</dbReference>
<dbReference type="SUPFAM" id="SSF51735">
    <property type="entry name" value="NAD(P)-binding Rossmann-fold domains"/>
    <property type="match status" value="1"/>
</dbReference>
<feature type="domain" description="GFO/IDH/MocA-like oxidoreductase" evidence="3">
    <location>
        <begin position="134"/>
        <end position="271"/>
    </location>
</feature>
<dbReference type="InterPro" id="IPR050463">
    <property type="entry name" value="Gfo/Idh/MocA_oxidrdct_glycsds"/>
</dbReference>
<dbReference type="EMBL" id="LAZR01000003">
    <property type="protein sequence ID" value="KKO11192.1"/>
    <property type="molecule type" value="Genomic_DNA"/>
</dbReference>
<organism evidence="4">
    <name type="scientific">marine sediment metagenome</name>
    <dbReference type="NCBI Taxonomy" id="412755"/>
    <lineage>
        <taxon>unclassified sequences</taxon>
        <taxon>metagenomes</taxon>
        <taxon>ecological metagenomes</taxon>
    </lineage>
</organism>
<accession>A0A0F9YG60</accession>
<dbReference type="Gene3D" id="3.30.360.10">
    <property type="entry name" value="Dihydrodipicolinate Reductase, domain 2"/>
    <property type="match status" value="1"/>
</dbReference>
<evidence type="ECO:0000259" key="3">
    <source>
        <dbReference type="Pfam" id="PF22725"/>
    </source>
</evidence>
<comment type="caution">
    <text evidence="4">The sequence shown here is derived from an EMBL/GenBank/DDBJ whole genome shotgun (WGS) entry which is preliminary data.</text>
</comment>
<sequence>MKELRVGIIGCGGIAQAAHLPHWDGLEGAKIVAVADVVEESARKTAEQYGAEAWYTDFNELIARDDIDAVDVTTPPKWHAPAAIAAAEAGKHVLVEKPMARTVAECDAMIAAAKKSGVVLMVTHHDRFSPMNNKIKQLIDDGLIGRPYEIANVGGMYHMVGAEWFYDKDIAGGGAGMDIVIYTAYMWQYWLGPVKSVYALTDTFEKNHPVFEWWGDGEWDVNITSAPETTVEDSLAMMLRFDSGAVGVLYCSWVSPTGHDRQEILGSDGLIELSGPDGPRIFLKADKGDFKKGWNPITADEGSNIYLDRIAHFVDCIQNGTQPITPGQDGRDAVQLIEAAYRSAAEGKPIELPLS</sequence>
<dbReference type="GO" id="GO:0000166">
    <property type="term" value="F:nucleotide binding"/>
    <property type="evidence" value="ECO:0007669"/>
    <property type="project" value="InterPro"/>
</dbReference>